<dbReference type="RefSeq" id="WP_048034233.1">
    <property type="nucleotide sequence ID" value="NZ_CP030117.1"/>
</dbReference>
<proteinExistence type="predicted"/>
<dbReference type="Proteomes" id="UP000036061">
    <property type="component" value="Chromosome"/>
</dbReference>
<evidence type="ECO:0000313" key="1">
    <source>
        <dbReference type="EMBL" id="AWX57705.1"/>
    </source>
</evidence>
<reference evidence="1 2" key="1">
    <citation type="journal article" date="2015" name="Genome Announc.">
        <title>Draft Genome Sequence of Brevibacillus brevis DZQ7, a Plant Growth-Promoting Rhizobacterium with Broad-Spectrum Antimicrobial Activity.</title>
        <authorList>
            <person name="Hou Q."/>
            <person name="Wang C."/>
            <person name="Hou X."/>
            <person name="Xia Z."/>
            <person name="Ye J."/>
            <person name="Liu K."/>
            <person name="Liu H."/>
            <person name="Wang J."/>
            <person name="Guo H."/>
            <person name="Yu X."/>
            <person name="Yang Y."/>
            <person name="Du B."/>
            <person name="Ding Y."/>
        </authorList>
    </citation>
    <scope>NUCLEOTIDE SEQUENCE [LARGE SCALE GENOMIC DNA]</scope>
    <source>
        <strain evidence="1 2">DZQ7</strain>
    </source>
</reference>
<evidence type="ECO:0000313" key="2">
    <source>
        <dbReference type="Proteomes" id="UP000036061"/>
    </source>
</evidence>
<sequence length="84" mass="9795">MNIKKNQLYVELEIANWDNTDLTSTLDEMCYSHKEYENDVIEVHQVVDLGKHKGKSRYLITINITRDLDNLGEEIDNPYIVKGP</sequence>
<accession>A0A2Z4MMH2</accession>
<gene>
    <name evidence="1" type="ORF">AB432_022880</name>
</gene>
<protein>
    <submittedName>
        <fullName evidence="1">Uncharacterized protein</fullName>
    </submittedName>
</protein>
<organism evidence="1 2">
    <name type="scientific">Brevibacillus brevis</name>
    <name type="common">Bacillus brevis</name>
    <dbReference type="NCBI Taxonomy" id="1393"/>
    <lineage>
        <taxon>Bacteria</taxon>
        <taxon>Bacillati</taxon>
        <taxon>Bacillota</taxon>
        <taxon>Bacilli</taxon>
        <taxon>Bacillales</taxon>
        <taxon>Paenibacillaceae</taxon>
        <taxon>Brevibacillus</taxon>
    </lineage>
</organism>
<name>A0A2Z4MMH2_BREBE</name>
<dbReference type="AlphaFoldDB" id="A0A2Z4MMH2"/>
<dbReference type="EMBL" id="CP030117">
    <property type="protein sequence ID" value="AWX57705.1"/>
    <property type="molecule type" value="Genomic_DNA"/>
</dbReference>